<proteinExistence type="inferred from homology"/>
<dbReference type="OrthoDB" id="9803238at2"/>
<dbReference type="Pfam" id="PF03720">
    <property type="entry name" value="UDPG_MGDP_dh_C"/>
    <property type="match status" value="1"/>
</dbReference>
<dbReference type="PANTHER" id="PTHR43491:SF2">
    <property type="entry name" value="UDP-N-ACETYL-D-MANNOSAMINE DEHYDROGENASE"/>
    <property type="match status" value="1"/>
</dbReference>
<dbReference type="eggNOG" id="COG0677">
    <property type="taxonomic scope" value="Bacteria"/>
</dbReference>
<name>B0VG13_CLOAI</name>
<protein>
    <submittedName>
        <fullName evidence="7">UDP-glucose 6-dehydrogenase</fullName>
        <ecNumber evidence="7">1.1.1.22</ecNumber>
    </submittedName>
</protein>
<dbReference type="PIRSF" id="PIRSF000124">
    <property type="entry name" value="UDPglc_GDPman_dh"/>
    <property type="match status" value="1"/>
</dbReference>
<dbReference type="Proteomes" id="UP000002019">
    <property type="component" value="Chromosome"/>
</dbReference>
<dbReference type="SUPFAM" id="SSF48179">
    <property type="entry name" value="6-phosphogluconate dehydrogenase C-terminal domain-like"/>
    <property type="match status" value="1"/>
</dbReference>
<dbReference type="InterPro" id="IPR014026">
    <property type="entry name" value="UDP-Glc/GDP-Man_DH_dimer"/>
</dbReference>
<dbReference type="EC" id="1.1.1.22" evidence="7"/>
<evidence type="ECO:0000313" key="8">
    <source>
        <dbReference type="Proteomes" id="UP000002019"/>
    </source>
</evidence>
<sequence>MLKVSIAPDGKEYPLPSEEDAQKEREILKQITAEQKALGRKIVAVQGLGFVGCVMATVVADATDKDGNPFYFVHGHQRASQRSYWKVPVINSGIPPVNSSDPEVPAIFHRTVVEKKNFRATSEESVYGLVDIVVVDIQLDATKPAFGDAEKGYCDITAFREGIRTLGKHIQPECLVLVETTVPPGTCEKVVKPILEEEFTKRGIDIEKNPPLIAHSYERVMPGAHYVASIRDFWRVFSGVNPKSIELCREFLSHVLDVENYPLTQLDSTNASELAKTMENSYRAVNIALTLEWAKFAEQIGVDIFKVRDAIRKRKETHDNLLRPSLGVGGYCLTKDPVLANWAMKSLFGVEGSLDFAIKAVNTNDTMPLHTIDIVKSVYPDLKNLKIAVLGVSYLEDVGDTRHSPSKTLVEFLRKDLAIVKTHDPYVETWPEMEENHIQNDLNNVLPESDVVIFAVGHSQYRKLDPKYVVDLCKTKPLIVDCSNFLSDETINIYKDLGCKVRGVGKGHIVNEK</sequence>
<dbReference type="InterPro" id="IPR008927">
    <property type="entry name" value="6-PGluconate_DH-like_C_sf"/>
</dbReference>
<dbReference type="InterPro" id="IPR036220">
    <property type="entry name" value="UDP-Glc/GDP-Man_DH_C_sf"/>
</dbReference>
<dbReference type="SUPFAM" id="SSF51735">
    <property type="entry name" value="NAD(P)-binding Rossmann-fold domains"/>
    <property type="match status" value="1"/>
</dbReference>
<dbReference type="Gene3D" id="3.40.50.720">
    <property type="entry name" value="NAD(P)-binding Rossmann-like Domain"/>
    <property type="match status" value="2"/>
</dbReference>
<keyword evidence="2 7" id="KW-0560">Oxidoreductase</keyword>
<evidence type="ECO:0000256" key="2">
    <source>
        <dbReference type="ARBA" id="ARBA00023002"/>
    </source>
</evidence>
<dbReference type="InterPro" id="IPR014027">
    <property type="entry name" value="UDP-Glc/GDP-Man_DH_C"/>
</dbReference>
<dbReference type="GO" id="GO:0016628">
    <property type="term" value="F:oxidoreductase activity, acting on the CH-CH group of donors, NAD or NADP as acceptor"/>
    <property type="evidence" value="ECO:0007669"/>
    <property type="project" value="InterPro"/>
</dbReference>
<dbReference type="EMBL" id="CU466930">
    <property type="protein sequence ID" value="CAO81468.1"/>
    <property type="molecule type" value="Genomic_DNA"/>
</dbReference>
<dbReference type="GO" id="GO:0051287">
    <property type="term" value="F:NAD binding"/>
    <property type="evidence" value="ECO:0007669"/>
    <property type="project" value="InterPro"/>
</dbReference>
<evidence type="ECO:0000313" key="7">
    <source>
        <dbReference type="EMBL" id="CAO81468.1"/>
    </source>
</evidence>
<dbReference type="Pfam" id="PF03721">
    <property type="entry name" value="UDPG_MGDP_dh_N"/>
    <property type="match status" value="1"/>
</dbReference>
<accession>B0VG13</accession>
<evidence type="ECO:0000256" key="5">
    <source>
        <dbReference type="SAM" id="MobiDB-lite"/>
    </source>
</evidence>
<gene>
    <name evidence="7" type="ordered locus">CLOAM1630</name>
</gene>
<dbReference type="InterPro" id="IPR017476">
    <property type="entry name" value="UDP-Glc/GDP-Man"/>
</dbReference>
<keyword evidence="3" id="KW-0520">NAD</keyword>
<comment type="similarity">
    <text evidence="1 4">Belongs to the UDP-glucose/GDP-mannose dehydrogenase family.</text>
</comment>
<feature type="domain" description="UDP-glucose/GDP-mannose dehydrogenase C-terminal" evidence="6">
    <location>
        <begin position="388"/>
        <end position="488"/>
    </location>
</feature>
<reference evidence="7 8" key="1">
    <citation type="journal article" date="2008" name="J. Bacteriol.">
        <title>'Candidatus Cloacamonas acidaminovorans': genome sequence reconstruction provides a first glimpse of a new bacterial division.</title>
        <authorList>
            <person name="Pelletier E."/>
            <person name="Kreimeyer A."/>
            <person name="Bocs S."/>
            <person name="Rouy Z."/>
            <person name="Gyapay G."/>
            <person name="Chouari R."/>
            <person name="Riviere D."/>
            <person name="Ganesan A."/>
            <person name="Daegelen P."/>
            <person name="Sghir A."/>
            <person name="Cohen G.N."/>
            <person name="Medigue C."/>
            <person name="Weissenbach J."/>
            <person name="Le Paslier D."/>
        </authorList>
    </citation>
    <scope>NUCLEOTIDE SEQUENCE [LARGE SCALE GENOMIC DNA]</scope>
    <source>
        <strain evidence="8">Evry</strain>
    </source>
</reference>
<dbReference type="SMART" id="SM00984">
    <property type="entry name" value="UDPG_MGDP_dh_C"/>
    <property type="match status" value="1"/>
</dbReference>
<evidence type="ECO:0000259" key="6">
    <source>
        <dbReference type="SMART" id="SM00984"/>
    </source>
</evidence>
<keyword evidence="8" id="KW-1185">Reference proteome</keyword>
<organism evidence="7 8">
    <name type="scientific">Cloacimonas acidaminovorans (strain Evry)</name>
    <dbReference type="NCBI Taxonomy" id="459349"/>
    <lineage>
        <taxon>Bacteria</taxon>
        <taxon>Pseudomonadati</taxon>
        <taxon>Candidatus Cloacimonadota</taxon>
        <taxon>Candidatus Cloacimonadia</taxon>
        <taxon>Candidatus Cloacimonadales</taxon>
        <taxon>Candidatus Cloacimonadaceae</taxon>
        <taxon>Candidatus Cloacimonas</taxon>
    </lineage>
</organism>
<dbReference type="KEGG" id="caci:CLOAM1630"/>
<dbReference type="PANTHER" id="PTHR43491">
    <property type="entry name" value="UDP-N-ACETYL-D-MANNOSAMINE DEHYDROGENASE"/>
    <property type="match status" value="1"/>
</dbReference>
<dbReference type="SUPFAM" id="SSF52413">
    <property type="entry name" value="UDP-glucose/GDP-mannose dehydrogenase C-terminal domain"/>
    <property type="match status" value="1"/>
</dbReference>
<dbReference type="InterPro" id="IPR036291">
    <property type="entry name" value="NAD(P)-bd_dom_sf"/>
</dbReference>
<evidence type="ECO:0000256" key="3">
    <source>
        <dbReference type="ARBA" id="ARBA00023027"/>
    </source>
</evidence>
<dbReference type="PIRSF" id="PIRSF500136">
    <property type="entry name" value="UDP_ManNAc_DH"/>
    <property type="match status" value="1"/>
</dbReference>
<dbReference type="InterPro" id="IPR001732">
    <property type="entry name" value="UDP-Glc/GDP-Man_DH_N"/>
</dbReference>
<dbReference type="AlphaFoldDB" id="B0VG13"/>
<evidence type="ECO:0000256" key="1">
    <source>
        <dbReference type="ARBA" id="ARBA00006601"/>
    </source>
</evidence>
<dbReference type="HOGENOM" id="CLU_037409_0_0_0"/>
<dbReference type="GO" id="GO:0003979">
    <property type="term" value="F:UDP-glucose 6-dehydrogenase activity"/>
    <property type="evidence" value="ECO:0007669"/>
    <property type="project" value="UniProtKB-EC"/>
</dbReference>
<dbReference type="STRING" id="459349.CLOAM1630"/>
<feature type="region of interest" description="Disordered" evidence="5">
    <location>
        <begin position="1"/>
        <end position="20"/>
    </location>
</feature>
<dbReference type="Pfam" id="PF00984">
    <property type="entry name" value="UDPG_MGDP_dh"/>
    <property type="match status" value="1"/>
</dbReference>
<dbReference type="NCBIfam" id="TIGR03026">
    <property type="entry name" value="NDP-sugDHase"/>
    <property type="match status" value="1"/>
</dbReference>
<dbReference type="RefSeq" id="WP_015425326.1">
    <property type="nucleotide sequence ID" value="NC_020449.1"/>
</dbReference>
<dbReference type="InterPro" id="IPR028359">
    <property type="entry name" value="UDP_ManNAc/GlcNAc_DH"/>
</dbReference>
<evidence type="ECO:0000256" key="4">
    <source>
        <dbReference type="PIRNR" id="PIRNR000124"/>
    </source>
</evidence>
<dbReference type="GO" id="GO:0000271">
    <property type="term" value="P:polysaccharide biosynthetic process"/>
    <property type="evidence" value="ECO:0007669"/>
    <property type="project" value="InterPro"/>
</dbReference>